<name>A0AAN8N1T9_9TELE</name>
<accession>A0AAN8N1T9</accession>
<evidence type="ECO:0000313" key="2">
    <source>
        <dbReference type="Proteomes" id="UP001356427"/>
    </source>
</evidence>
<dbReference type="AlphaFoldDB" id="A0AAN8N1T9"/>
<dbReference type="EMBL" id="JAGTTL010000006">
    <property type="protein sequence ID" value="KAK6321286.1"/>
    <property type="molecule type" value="Genomic_DNA"/>
</dbReference>
<sequence length="82" mass="8852">MLFLLPSCTVNIPAAPFSRQVQGHLSCPPASPVVSESPTRGRSVVFISAGVAHQHFDAWVEDCIGPKSVGLLIIREQIRLSE</sequence>
<proteinExistence type="predicted"/>
<evidence type="ECO:0000313" key="1">
    <source>
        <dbReference type="EMBL" id="KAK6321286.1"/>
    </source>
</evidence>
<dbReference type="Proteomes" id="UP001356427">
    <property type="component" value="Unassembled WGS sequence"/>
</dbReference>
<organism evidence="1 2">
    <name type="scientific">Coregonus suidteri</name>
    <dbReference type="NCBI Taxonomy" id="861788"/>
    <lineage>
        <taxon>Eukaryota</taxon>
        <taxon>Metazoa</taxon>
        <taxon>Chordata</taxon>
        <taxon>Craniata</taxon>
        <taxon>Vertebrata</taxon>
        <taxon>Euteleostomi</taxon>
        <taxon>Actinopterygii</taxon>
        <taxon>Neopterygii</taxon>
        <taxon>Teleostei</taxon>
        <taxon>Protacanthopterygii</taxon>
        <taxon>Salmoniformes</taxon>
        <taxon>Salmonidae</taxon>
        <taxon>Coregoninae</taxon>
        <taxon>Coregonus</taxon>
    </lineage>
</organism>
<gene>
    <name evidence="1" type="ORF">J4Q44_G00082620</name>
</gene>
<keyword evidence="2" id="KW-1185">Reference proteome</keyword>
<reference evidence="1 2" key="1">
    <citation type="submission" date="2021-04" db="EMBL/GenBank/DDBJ databases">
        <authorList>
            <person name="De Guttry C."/>
            <person name="Zahm M."/>
            <person name="Klopp C."/>
            <person name="Cabau C."/>
            <person name="Louis A."/>
            <person name="Berthelot C."/>
            <person name="Parey E."/>
            <person name="Roest Crollius H."/>
            <person name="Montfort J."/>
            <person name="Robinson-Rechavi M."/>
            <person name="Bucao C."/>
            <person name="Bouchez O."/>
            <person name="Gislard M."/>
            <person name="Lluch J."/>
            <person name="Milhes M."/>
            <person name="Lampietro C."/>
            <person name="Lopez Roques C."/>
            <person name="Donnadieu C."/>
            <person name="Braasch I."/>
            <person name="Desvignes T."/>
            <person name="Postlethwait J."/>
            <person name="Bobe J."/>
            <person name="Wedekind C."/>
            <person name="Guiguen Y."/>
        </authorList>
    </citation>
    <scope>NUCLEOTIDE SEQUENCE [LARGE SCALE GENOMIC DNA]</scope>
    <source>
        <strain evidence="1">Cs_M1</strain>
        <tissue evidence="1">Blood</tissue>
    </source>
</reference>
<comment type="caution">
    <text evidence="1">The sequence shown here is derived from an EMBL/GenBank/DDBJ whole genome shotgun (WGS) entry which is preliminary data.</text>
</comment>
<protein>
    <submittedName>
        <fullName evidence="1">Uncharacterized protein</fullName>
    </submittedName>
</protein>